<dbReference type="InterPro" id="IPR025458">
    <property type="entry name" value="DUF4278"/>
</dbReference>
<dbReference type="AlphaFoldDB" id="A0A9E9C9T3"/>
<gene>
    <name evidence="1" type="ORF">OXH18_08355</name>
</gene>
<dbReference type="Proteomes" id="UP001163152">
    <property type="component" value="Chromosome"/>
</dbReference>
<protein>
    <submittedName>
        <fullName evidence="1">DUF4278 domain-containing protein</fullName>
    </submittedName>
</protein>
<proteinExistence type="predicted"/>
<keyword evidence="2" id="KW-1185">Reference proteome</keyword>
<name>A0A9E9C9T3_9CYAN</name>
<dbReference type="EMBL" id="CP113797">
    <property type="protein sequence ID" value="WAL61983.1"/>
    <property type="molecule type" value="Genomic_DNA"/>
</dbReference>
<evidence type="ECO:0000313" key="2">
    <source>
        <dbReference type="Proteomes" id="UP001163152"/>
    </source>
</evidence>
<reference evidence="1" key="1">
    <citation type="submission" date="2022-12" db="EMBL/GenBank/DDBJ databases">
        <title>Polyphasic identification of a Novel Hot-Spring Cyanobacterium Ocullathermofonsia sinensis gen nov. sp. nov. and Genomic Insights on its Adaptations to the Thermal Habitat.</title>
        <authorList>
            <person name="Daroch M."/>
            <person name="Tang J."/>
            <person name="Jiang Y."/>
        </authorList>
    </citation>
    <scope>NUCLEOTIDE SEQUENCE</scope>
    <source>
        <strain evidence="1">PKUAC-SCTA174</strain>
    </source>
</reference>
<dbReference type="KEGG" id="tsin:OXH18_08355"/>
<organism evidence="1 2">
    <name type="scientific">Thermocoleostomius sinensis A174</name>
    <dbReference type="NCBI Taxonomy" id="2016057"/>
    <lineage>
        <taxon>Bacteria</taxon>
        <taxon>Bacillati</taxon>
        <taxon>Cyanobacteriota</taxon>
        <taxon>Cyanophyceae</taxon>
        <taxon>Oculatellales</taxon>
        <taxon>Oculatellaceae</taxon>
        <taxon>Thermocoleostomius</taxon>
    </lineage>
</organism>
<sequence>MELTYRGCQYQLNPHQLNPQSIARHLGQRFATYRGVAYEISAPIADTPITTRSMHLIYRGIPYLPSYKTLNINPDSLSPWIA</sequence>
<dbReference type="Pfam" id="PF14105">
    <property type="entry name" value="DUF4278"/>
    <property type="match status" value="1"/>
</dbReference>
<evidence type="ECO:0000313" key="1">
    <source>
        <dbReference type="EMBL" id="WAL61983.1"/>
    </source>
</evidence>
<dbReference type="RefSeq" id="WP_268612059.1">
    <property type="nucleotide sequence ID" value="NZ_CP113797.1"/>
</dbReference>
<accession>A0A9E9C9T3</accession>